<evidence type="ECO:0000313" key="1">
    <source>
        <dbReference type="EMBL" id="ERT09004.1"/>
    </source>
</evidence>
<sequence length="53" mass="5954">MQPRIELRINIGAPTRLLIADAVAVRHIDDEGKASFEEIDHPNCKENLLTICL</sequence>
<keyword evidence="2" id="KW-1185">Reference proteome</keyword>
<proteinExistence type="predicted"/>
<reference evidence="1 2" key="1">
    <citation type="journal article" date="2013" name="Front. Microbiol.">
        <title>Comparative genomic analyses of the cyanobacterium, Lyngbya aestuarii BL J, a powerful hydrogen producer.</title>
        <authorList>
            <person name="Kothari A."/>
            <person name="Vaughn M."/>
            <person name="Garcia-Pichel F."/>
        </authorList>
    </citation>
    <scope>NUCLEOTIDE SEQUENCE [LARGE SCALE GENOMIC DNA]</scope>
    <source>
        <strain evidence="1 2">BL J</strain>
    </source>
</reference>
<gene>
    <name evidence="1" type="ORF">M595_1007</name>
</gene>
<dbReference type="EMBL" id="AUZM01000006">
    <property type="protein sequence ID" value="ERT09004.1"/>
    <property type="molecule type" value="Genomic_DNA"/>
</dbReference>
<protein>
    <submittedName>
        <fullName evidence="1">Uncharacterized protein</fullName>
    </submittedName>
</protein>
<organism evidence="1 2">
    <name type="scientific">Lyngbya aestuarii BL J</name>
    <dbReference type="NCBI Taxonomy" id="1348334"/>
    <lineage>
        <taxon>Bacteria</taxon>
        <taxon>Bacillati</taxon>
        <taxon>Cyanobacteriota</taxon>
        <taxon>Cyanophyceae</taxon>
        <taxon>Oscillatoriophycideae</taxon>
        <taxon>Oscillatoriales</taxon>
        <taxon>Microcoleaceae</taxon>
        <taxon>Lyngbya</taxon>
    </lineage>
</organism>
<accession>U7QM13</accession>
<name>U7QM13_9CYAN</name>
<comment type="caution">
    <text evidence="1">The sequence shown here is derived from an EMBL/GenBank/DDBJ whole genome shotgun (WGS) entry which is preliminary data.</text>
</comment>
<evidence type="ECO:0000313" key="2">
    <source>
        <dbReference type="Proteomes" id="UP000017127"/>
    </source>
</evidence>
<dbReference type="RefSeq" id="WP_023064835.1">
    <property type="nucleotide sequence ID" value="NZ_AUZM01000006.1"/>
</dbReference>
<dbReference type="Proteomes" id="UP000017127">
    <property type="component" value="Unassembled WGS sequence"/>
</dbReference>
<dbReference type="AlphaFoldDB" id="U7QM13"/>